<keyword evidence="3" id="KW-1133">Transmembrane helix</keyword>
<dbReference type="InterPro" id="IPR006143">
    <property type="entry name" value="RND_pump_MFP"/>
</dbReference>
<protein>
    <submittedName>
        <fullName evidence="7">Efflux RND transporter periplasmic adaptor subunit</fullName>
    </submittedName>
</protein>
<keyword evidence="3" id="KW-0812">Transmembrane</keyword>
<name>A0A5R9J451_9PROT</name>
<dbReference type="InterPro" id="IPR058649">
    <property type="entry name" value="CzcB_C"/>
</dbReference>
<evidence type="ECO:0000256" key="1">
    <source>
        <dbReference type="ARBA" id="ARBA00009477"/>
    </source>
</evidence>
<dbReference type="Pfam" id="PF25954">
    <property type="entry name" value="Beta-barrel_RND_2"/>
    <property type="match status" value="1"/>
</dbReference>
<comment type="caution">
    <text evidence="7">The sequence shown here is derived from an EMBL/GenBank/DDBJ whole genome shotgun (WGS) entry which is preliminary data.</text>
</comment>
<feature type="transmembrane region" description="Helical" evidence="3">
    <location>
        <begin position="21"/>
        <end position="43"/>
    </location>
</feature>
<dbReference type="InterPro" id="IPR051909">
    <property type="entry name" value="MFP_Cation_Efflux"/>
</dbReference>
<sequence>MAGRPCGGCAALKAGLARTRVIGLSALAVAGLAGAFWAGHAIAPAPAPGKPQAAGQERHAPPGQVKLDLQAQLDIRLRTAVATTREIARRIEVPAVIAADEQRLVRLRPLGRGHVLSVAVHPGDAVRRGQVLLTYDDVTLGDLHMRLATARAVLAQAQAQATTARLSLARGQALAGTVVARGEVDRRRALLGEAQANLQSQRAAIADLELRLRQYGVRYQDSAASVASLVAPLDGVVLQAAAAPGDLVEPGQALLTVVNLDRLWVVASLFQDQASMVQPGGEASVTVPGLPGQASGARVLPAHIESVAGAFDSRTGALQVRCDIDNPSHDLRIGMFVRAALPTTSSARAVVVPEAAVQRIDDHPVLFTRTGPETFQQHRVRLGVQTADFVEVQDGLHAGDEVVTTGSFVLKSERLQDELGSGD</sequence>
<dbReference type="Gene3D" id="2.40.50.100">
    <property type="match status" value="1"/>
</dbReference>
<dbReference type="PANTHER" id="PTHR30097:SF4">
    <property type="entry name" value="SLR6042 PROTEIN"/>
    <property type="match status" value="1"/>
</dbReference>
<dbReference type="Gene3D" id="2.40.30.170">
    <property type="match status" value="1"/>
</dbReference>
<accession>A0A5R9J451</accession>
<dbReference type="GO" id="GO:0060003">
    <property type="term" value="P:copper ion export"/>
    <property type="evidence" value="ECO:0007669"/>
    <property type="project" value="TreeGrafter"/>
</dbReference>
<reference evidence="7 8" key="1">
    <citation type="submission" date="2019-05" db="EMBL/GenBank/DDBJ databases">
        <authorList>
            <person name="Pankratov T."/>
            <person name="Grouzdev D."/>
        </authorList>
    </citation>
    <scope>NUCLEOTIDE SEQUENCE [LARGE SCALE GENOMIC DNA]</scope>
    <source>
        <strain evidence="7 8">KEBCLARHB70R</strain>
    </source>
</reference>
<evidence type="ECO:0000259" key="6">
    <source>
        <dbReference type="Pfam" id="PF25975"/>
    </source>
</evidence>
<comment type="similarity">
    <text evidence="1">Belongs to the membrane fusion protein (MFP) (TC 8.A.1) family.</text>
</comment>
<dbReference type="Pfam" id="PF25975">
    <property type="entry name" value="CzcB_C"/>
    <property type="match status" value="1"/>
</dbReference>
<dbReference type="GO" id="GO:0016020">
    <property type="term" value="C:membrane"/>
    <property type="evidence" value="ECO:0007669"/>
    <property type="project" value="InterPro"/>
</dbReference>
<dbReference type="GO" id="GO:0030313">
    <property type="term" value="C:cell envelope"/>
    <property type="evidence" value="ECO:0007669"/>
    <property type="project" value="TreeGrafter"/>
</dbReference>
<feature type="domain" description="Multidrug resistance protein MdtA-like alpha-helical hairpin" evidence="4">
    <location>
        <begin position="147"/>
        <end position="213"/>
    </location>
</feature>
<dbReference type="InterPro" id="IPR058624">
    <property type="entry name" value="MdtA-like_HH"/>
</dbReference>
<dbReference type="Gene3D" id="2.40.420.20">
    <property type="match status" value="1"/>
</dbReference>
<dbReference type="GO" id="GO:0022857">
    <property type="term" value="F:transmembrane transporter activity"/>
    <property type="evidence" value="ECO:0007669"/>
    <property type="project" value="InterPro"/>
</dbReference>
<dbReference type="Pfam" id="PF25876">
    <property type="entry name" value="HH_MFP_RND"/>
    <property type="match status" value="1"/>
</dbReference>
<evidence type="ECO:0000313" key="8">
    <source>
        <dbReference type="Proteomes" id="UP000305654"/>
    </source>
</evidence>
<evidence type="ECO:0000259" key="4">
    <source>
        <dbReference type="Pfam" id="PF25876"/>
    </source>
</evidence>
<dbReference type="AlphaFoldDB" id="A0A5R9J451"/>
<dbReference type="InterPro" id="IPR058792">
    <property type="entry name" value="Beta-barrel_RND_2"/>
</dbReference>
<evidence type="ECO:0000256" key="3">
    <source>
        <dbReference type="SAM" id="Phobius"/>
    </source>
</evidence>
<feature type="domain" description="CusB-like beta-barrel" evidence="5">
    <location>
        <begin position="263"/>
        <end position="342"/>
    </location>
</feature>
<dbReference type="GO" id="GO:0015679">
    <property type="term" value="P:plasma membrane copper ion transport"/>
    <property type="evidence" value="ECO:0007669"/>
    <property type="project" value="TreeGrafter"/>
</dbReference>
<dbReference type="SUPFAM" id="SSF111369">
    <property type="entry name" value="HlyD-like secretion proteins"/>
    <property type="match status" value="1"/>
</dbReference>
<organism evidence="7 8">
    <name type="scientific">Lichenicoccus roseus</name>
    <dbReference type="NCBI Taxonomy" id="2683649"/>
    <lineage>
        <taxon>Bacteria</taxon>
        <taxon>Pseudomonadati</taxon>
        <taxon>Pseudomonadota</taxon>
        <taxon>Alphaproteobacteria</taxon>
        <taxon>Acetobacterales</taxon>
        <taxon>Acetobacteraceae</taxon>
        <taxon>Lichenicoccus</taxon>
    </lineage>
</organism>
<feature type="domain" description="CzcB-like C-terminal circularly permuted SH3-like" evidence="6">
    <location>
        <begin position="350"/>
        <end position="411"/>
    </location>
</feature>
<keyword evidence="8" id="KW-1185">Reference proteome</keyword>
<gene>
    <name evidence="7" type="ORF">FE263_10030</name>
</gene>
<dbReference type="EMBL" id="VCDI01000003">
    <property type="protein sequence ID" value="TLU72404.1"/>
    <property type="molecule type" value="Genomic_DNA"/>
</dbReference>
<evidence type="ECO:0000313" key="7">
    <source>
        <dbReference type="EMBL" id="TLU72404.1"/>
    </source>
</evidence>
<dbReference type="OrthoDB" id="9806939at2"/>
<evidence type="ECO:0000259" key="5">
    <source>
        <dbReference type="Pfam" id="PF25954"/>
    </source>
</evidence>
<dbReference type="NCBIfam" id="TIGR01730">
    <property type="entry name" value="RND_mfp"/>
    <property type="match status" value="1"/>
</dbReference>
<keyword evidence="3" id="KW-0472">Membrane</keyword>
<evidence type="ECO:0000256" key="2">
    <source>
        <dbReference type="ARBA" id="ARBA00022448"/>
    </source>
</evidence>
<proteinExistence type="inferred from homology"/>
<dbReference type="PANTHER" id="PTHR30097">
    <property type="entry name" value="CATION EFFLUX SYSTEM PROTEIN CUSB"/>
    <property type="match status" value="1"/>
</dbReference>
<keyword evidence="2" id="KW-0813">Transport</keyword>
<dbReference type="Proteomes" id="UP000305654">
    <property type="component" value="Unassembled WGS sequence"/>
</dbReference>